<proteinExistence type="predicted"/>
<feature type="compositionally biased region" description="Low complexity" evidence="1">
    <location>
        <begin position="7"/>
        <end position="32"/>
    </location>
</feature>
<dbReference type="EMBL" id="MEVT01000010">
    <property type="protein sequence ID" value="OGC62997.1"/>
    <property type="molecule type" value="Genomic_DNA"/>
</dbReference>
<evidence type="ECO:0000313" key="3">
    <source>
        <dbReference type="Proteomes" id="UP000176614"/>
    </source>
</evidence>
<comment type="caution">
    <text evidence="2">The sequence shown here is derived from an EMBL/GenBank/DDBJ whole genome shotgun (WGS) entry which is preliminary data.</text>
</comment>
<protein>
    <submittedName>
        <fullName evidence="2">Uncharacterized protein</fullName>
    </submittedName>
</protein>
<dbReference type="Proteomes" id="UP000176614">
    <property type="component" value="Unassembled WGS sequence"/>
</dbReference>
<evidence type="ECO:0000313" key="2">
    <source>
        <dbReference type="EMBL" id="OGC62997.1"/>
    </source>
</evidence>
<organism evidence="2 3">
    <name type="scientific">candidate division WWE3 bacterium RIFOXYA2_FULL_46_9</name>
    <dbReference type="NCBI Taxonomy" id="1802636"/>
    <lineage>
        <taxon>Bacteria</taxon>
        <taxon>Katanobacteria</taxon>
    </lineage>
</organism>
<evidence type="ECO:0000256" key="1">
    <source>
        <dbReference type="SAM" id="MobiDB-lite"/>
    </source>
</evidence>
<gene>
    <name evidence="2" type="ORF">A2264_01875</name>
</gene>
<dbReference type="AlphaFoldDB" id="A0A1F4W0N0"/>
<accession>A0A1F4W0N0</accession>
<feature type="region of interest" description="Disordered" evidence="1">
    <location>
        <begin position="1"/>
        <end position="44"/>
    </location>
</feature>
<sequence>MTSPTRTQPRQQSSTAAQAAPPAQPESTSQPAHEAPHEKKQPVFTWSHLTGSGRIEIAVWDKVVPSENGDRVLYSVTCQRSYRKQDGGFENTGAFWHTDLLVLAHGLQVAFDRIKDLQAGEPF</sequence>
<reference evidence="2 3" key="1">
    <citation type="journal article" date="2016" name="Nat. Commun.">
        <title>Thousands of microbial genomes shed light on interconnected biogeochemical processes in an aquifer system.</title>
        <authorList>
            <person name="Anantharaman K."/>
            <person name="Brown C.T."/>
            <person name="Hug L.A."/>
            <person name="Sharon I."/>
            <person name="Castelle C.J."/>
            <person name="Probst A.J."/>
            <person name="Thomas B.C."/>
            <person name="Singh A."/>
            <person name="Wilkins M.J."/>
            <person name="Karaoz U."/>
            <person name="Brodie E.L."/>
            <person name="Williams K.H."/>
            <person name="Hubbard S.S."/>
            <person name="Banfield J.F."/>
        </authorList>
    </citation>
    <scope>NUCLEOTIDE SEQUENCE [LARGE SCALE GENOMIC DNA]</scope>
</reference>
<name>A0A1F4W0N0_UNCKA</name>